<dbReference type="Proteomes" id="UP000306912">
    <property type="component" value="Unassembled WGS sequence"/>
</dbReference>
<dbReference type="PANTHER" id="PTHR35149">
    <property type="entry name" value="SLL5132 PROTEIN"/>
    <property type="match status" value="1"/>
</dbReference>
<dbReference type="Pfam" id="PF03235">
    <property type="entry name" value="GmrSD_N"/>
    <property type="match status" value="1"/>
</dbReference>
<reference evidence="2 3" key="1">
    <citation type="submission" date="2019-05" db="EMBL/GenBank/DDBJ databases">
        <title>Culicoidintestinum kansasii gen. nov., sp. nov. from the gastrointestinal tract of the biting midge, Culicoides sonorensis.</title>
        <authorList>
            <person name="Neupane S."/>
            <person name="Ghosh A."/>
            <person name="Gunther S."/>
            <person name="Martin K."/>
            <person name="Zurek L."/>
        </authorList>
    </citation>
    <scope>NUCLEOTIDE SEQUENCE [LARGE SCALE GENOMIC DNA]</scope>
    <source>
        <strain evidence="2 3">CS-1</strain>
    </source>
</reference>
<proteinExistence type="predicted"/>
<gene>
    <name evidence="2" type="ORF">FEZ08_06870</name>
</gene>
<dbReference type="InParanoid" id="A0A5R8QBA5"/>
<accession>A0A5R8QBA5</accession>
<comment type="caution">
    <text evidence="2">The sequence shown here is derived from an EMBL/GenBank/DDBJ whole genome shotgun (WGS) entry which is preliminary data.</text>
</comment>
<evidence type="ECO:0000313" key="2">
    <source>
        <dbReference type="EMBL" id="TLG73851.1"/>
    </source>
</evidence>
<protein>
    <submittedName>
        <fullName evidence="2">DUF262 domain-containing protein</fullName>
    </submittedName>
</protein>
<dbReference type="OrthoDB" id="9798761at2"/>
<feature type="domain" description="GmrSD restriction endonucleases N-terminal" evidence="1">
    <location>
        <begin position="8"/>
        <end position="210"/>
    </location>
</feature>
<dbReference type="EMBL" id="VBWP01000005">
    <property type="protein sequence ID" value="TLG73851.1"/>
    <property type="molecule type" value="Genomic_DNA"/>
</dbReference>
<keyword evidence="3" id="KW-1185">Reference proteome</keyword>
<dbReference type="RefSeq" id="WP_138190988.1">
    <property type="nucleotide sequence ID" value="NZ_VBWP01000005.1"/>
</dbReference>
<evidence type="ECO:0000313" key="3">
    <source>
        <dbReference type="Proteomes" id="UP000306912"/>
    </source>
</evidence>
<dbReference type="PANTHER" id="PTHR35149:SF1">
    <property type="entry name" value="DUF5655 DOMAIN-CONTAINING PROTEIN"/>
    <property type="match status" value="1"/>
</dbReference>
<name>A0A5R8QBA5_9FIRM</name>
<dbReference type="AlphaFoldDB" id="A0A5R8QBA5"/>
<organism evidence="2 3">
    <name type="scientific">Culicoidibacter larvae</name>
    <dbReference type="NCBI Taxonomy" id="2579976"/>
    <lineage>
        <taxon>Bacteria</taxon>
        <taxon>Bacillati</taxon>
        <taxon>Bacillota</taxon>
        <taxon>Culicoidibacteria</taxon>
        <taxon>Culicoidibacterales</taxon>
        <taxon>Culicoidibacteraceae</taxon>
        <taxon>Culicoidibacter</taxon>
    </lineage>
</organism>
<evidence type="ECO:0000259" key="1">
    <source>
        <dbReference type="Pfam" id="PF03235"/>
    </source>
</evidence>
<dbReference type="InterPro" id="IPR004919">
    <property type="entry name" value="GmrSD_N"/>
</dbReference>
<sequence length="558" mass="64450">MKAEDRSIERIFSKETRYIIPRYQREYAWTNKEVKKLVEDIVSASSNNYHYFGNIVLVDKSDDNEIKYDVIDGQQRFISIFLLLIAVYKLEPECVDNKLIFTNTGQVKVELEMRAQAAHNNIIEFMLSGEMPETMKLANENKRLESLVTLLKKMKQEEPGILTLIIENFKNTKLVLITFDEESKAHEIFIDLNTKGIPLSKDAIIKSHLFKFLLPEADNADIFKETWGDMVGILQGNTENYIKDMWQLRKNIVFSGAPPKEKTKVFEDILNTVNDEDTATTTFDLLTRSVGDIAPYRLYESIKRLPIASPFNQDIIDAGINVISSDWDIIKSLSVKQFDILLFSLLYVPKSKKNVLVSMLSNYPKSPKIQTFIRFIVIHNLFYSIINKSPSAYGIQIYGLAKKISDNYTPKNISSQIKKFTENIYLKGELAQIKASLLEMEINDEAKKEKKIARGIFKVLFNDFNQEFIEHIHCQSDDTITNRFNLGNILLVTHDDFGEYPIERKIVKYNEQSSIGNVKDFLSKYDNTFSAKDIDVRTNDLADRILEEYTKLFKILTT</sequence>